<feature type="compositionally biased region" description="Basic residues" evidence="1">
    <location>
        <begin position="217"/>
        <end position="227"/>
    </location>
</feature>
<organism evidence="2 3">
    <name type="scientific">Mycena metata</name>
    <dbReference type="NCBI Taxonomy" id="1033252"/>
    <lineage>
        <taxon>Eukaryota</taxon>
        <taxon>Fungi</taxon>
        <taxon>Dikarya</taxon>
        <taxon>Basidiomycota</taxon>
        <taxon>Agaricomycotina</taxon>
        <taxon>Agaricomycetes</taxon>
        <taxon>Agaricomycetidae</taxon>
        <taxon>Agaricales</taxon>
        <taxon>Marasmiineae</taxon>
        <taxon>Mycenaceae</taxon>
        <taxon>Mycena</taxon>
    </lineage>
</organism>
<evidence type="ECO:0000313" key="3">
    <source>
        <dbReference type="Proteomes" id="UP001215598"/>
    </source>
</evidence>
<feature type="compositionally biased region" description="Basic and acidic residues" evidence="1">
    <location>
        <begin position="187"/>
        <end position="197"/>
    </location>
</feature>
<dbReference type="EMBL" id="JARKIB010000009">
    <property type="protein sequence ID" value="KAJ7776120.1"/>
    <property type="molecule type" value="Genomic_DNA"/>
</dbReference>
<comment type="caution">
    <text evidence="2">The sequence shown here is derived from an EMBL/GenBank/DDBJ whole genome shotgun (WGS) entry which is preliminary data.</text>
</comment>
<name>A0AAD7K191_9AGAR</name>
<feature type="region of interest" description="Disordered" evidence="1">
    <location>
        <begin position="187"/>
        <end position="227"/>
    </location>
</feature>
<dbReference type="Proteomes" id="UP001215598">
    <property type="component" value="Unassembled WGS sequence"/>
</dbReference>
<evidence type="ECO:0000256" key="1">
    <source>
        <dbReference type="SAM" id="MobiDB-lite"/>
    </source>
</evidence>
<keyword evidence="3" id="KW-1185">Reference proteome</keyword>
<evidence type="ECO:0000313" key="2">
    <source>
        <dbReference type="EMBL" id="KAJ7776120.1"/>
    </source>
</evidence>
<dbReference type="AlphaFoldDB" id="A0AAD7K191"/>
<gene>
    <name evidence="2" type="ORF">B0H16DRAFT_1505708</name>
</gene>
<reference evidence="2" key="1">
    <citation type="submission" date="2023-03" db="EMBL/GenBank/DDBJ databases">
        <title>Massive genome expansion in bonnet fungi (Mycena s.s.) driven by repeated elements and novel gene families across ecological guilds.</title>
        <authorList>
            <consortium name="Lawrence Berkeley National Laboratory"/>
            <person name="Harder C.B."/>
            <person name="Miyauchi S."/>
            <person name="Viragh M."/>
            <person name="Kuo A."/>
            <person name="Thoen E."/>
            <person name="Andreopoulos B."/>
            <person name="Lu D."/>
            <person name="Skrede I."/>
            <person name="Drula E."/>
            <person name="Henrissat B."/>
            <person name="Morin E."/>
            <person name="Kohler A."/>
            <person name="Barry K."/>
            <person name="LaButti K."/>
            <person name="Morin E."/>
            <person name="Salamov A."/>
            <person name="Lipzen A."/>
            <person name="Mereny Z."/>
            <person name="Hegedus B."/>
            <person name="Baldrian P."/>
            <person name="Stursova M."/>
            <person name="Weitz H."/>
            <person name="Taylor A."/>
            <person name="Grigoriev I.V."/>
            <person name="Nagy L.G."/>
            <person name="Martin F."/>
            <person name="Kauserud H."/>
        </authorList>
    </citation>
    <scope>NUCLEOTIDE SEQUENCE</scope>
    <source>
        <strain evidence="2">CBHHK182m</strain>
    </source>
</reference>
<protein>
    <submittedName>
        <fullName evidence="2">Uncharacterized protein</fullName>
    </submittedName>
</protein>
<sequence>MPQRAGHVKTDGLFKPQRAAHVGHSIIPQRASCKPNIALEPRRATRVGYFIMPQSLRAGPANFIPDVVSDIGYEIIVTPLPAAWLSPRQLLTCPRRADFIPGIGYELLVRSLPATSRRKYWLKSLSREQSADEYKDKALLHRLARESVPLENAWRRQSRDVIARASSVTMQGVKRAGVGDSDFAIRREVEPERDQTDLLRPGGGQFSKQTQKIARTVMHRSQRGKNR</sequence>
<proteinExistence type="predicted"/>
<accession>A0AAD7K191</accession>